<keyword evidence="4" id="KW-1185">Reference proteome</keyword>
<name>A0A1C6SRC2_9ACTN</name>
<feature type="signal peptide" evidence="2">
    <location>
        <begin position="1"/>
        <end position="19"/>
    </location>
</feature>
<evidence type="ECO:0000313" key="3">
    <source>
        <dbReference type="EMBL" id="SCL31902.1"/>
    </source>
</evidence>
<evidence type="ECO:0000313" key="4">
    <source>
        <dbReference type="Proteomes" id="UP000199699"/>
    </source>
</evidence>
<accession>A0A1C6SRC2</accession>
<evidence type="ECO:0000256" key="1">
    <source>
        <dbReference type="SAM" id="MobiDB-lite"/>
    </source>
</evidence>
<keyword evidence="2" id="KW-0732">Signal</keyword>
<proteinExistence type="predicted"/>
<evidence type="ECO:0000256" key="2">
    <source>
        <dbReference type="SAM" id="SignalP"/>
    </source>
</evidence>
<sequence>MKRGSIAALVAGLAVTAVAGGFVGARLAAPEPDRGEVVVRTVSDEGVEQTAPAEPTVTATSIPLPTRTPAAKPTSGRTTVTEQDTTSSSDETEPVPTPTRRTTGTGTADIQPDPLPTPFPQLRRCYDGQGAEIPCTR</sequence>
<gene>
    <name evidence="3" type="ORF">GA0070616_4354</name>
</gene>
<dbReference type="AlphaFoldDB" id="A0A1C6SRC2"/>
<feature type="compositionally biased region" description="Low complexity" evidence="1">
    <location>
        <begin position="98"/>
        <end position="107"/>
    </location>
</feature>
<dbReference type="STRING" id="145857.GA0070616_4354"/>
<reference evidence="3 4" key="1">
    <citation type="submission" date="2016-06" db="EMBL/GenBank/DDBJ databases">
        <authorList>
            <person name="Kjaerup R.B."/>
            <person name="Dalgaard T.S."/>
            <person name="Juul-Madsen H.R."/>
        </authorList>
    </citation>
    <scope>NUCLEOTIDE SEQUENCE [LARGE SCALE GENOMIC DNA]</scope>
    <source>
        <strain evidence="3 4">DSM 43818</strain>
    </source>
</reference>
<dbReference type="RefSeq" id="WP_175440153.1">
    <property type="nucleotide sequence ID" value="NZ_FMHT01000003.1"/>
</dbReference>
<protein>
    <submittedName>
        <fullName evidence="3">Uncharacterized protein</fullName>
    </submittedName>
</protein>
<feature type="chain" id="PRO_5038966559" evidence="2">
    <location>
        <begin position="20"/>
        <end position="137"/>
    </location>
</feature>
<feature type="region of interest" description="Disordered" evidence="1">
    <location>
        <begin position="43"/>
        <end position="137"/>
    </location>
</feature>
<dbReference type="EMBL" id="FMHT01000003">
    <property type="protein sequence ID" value="SCL31902.1"/>
    <property type="molecule type" value="Genomic_DNA"/>
</dbReference>
<organism evidence="3 4">
    <name type="scientific">Micromonospora nigra</name>
    <dbReference type="NCBI Taxonomy" id="145857"/>
    <lineage>
        <taxon>Bacteria</taxon>
        <taxon>Bacillati</taxon>
        <taxon>Actinomycetota</taxon>
        <taxon>Actinomycetes</taxon>
        <taxon>Micromonosporales</taxon>
        <taxon>Micromonosporaceae</taxon>
        <taxon>Micromonospora</taxon>
    </lineage>
</organism>
<feature type="compositionally biased region" description="Low complexity" evidence="1">
    <location>
        <begin position="78"/>
        <end position="89"/>
    </location>
</feature>
<dbReference type="Proteomes" id="UP000199699">
    <property type="component" value="Unassembled WGS sequence"/>
</dbReference>